<keyword evidence="9" id="KW-1185">Reference proteome</keyword>
<evidence type="ECO:0000313" key="9">
    <source>
        <dbReference type="Proteomes" id="UP000430692"/>
    </source>
</evidence>
<dbReference type="Pfam" id="PF07690">
    <property type="entry name" value="MFS_1"/>
    <property type="match status" value="1"/>
</dbReference>
<keyword evidence="5 6" id="KW-0472">Membrane</keyword>
<feature type="transmembrane region" description="Helical" evidence="6">
    <location>
        <begin position="175"/>
        <end position="193"/>
    </location>
</feature>
<evidence type="ECO:0000313" key="8">
    <source>
        <dbReference type="EMBL" id="MXQ54742.1"/>
    </source>
</evidence>
<feature type="transmembrane region" description="Helical" evidence="6">
    <location>
        <begin position="375"/>
        <end position="397"/>
    </location>
</feature>
<accession>A0A6I4W379</accession>
<dbReference type="PANTHER" id="PTHR42910">
    <property type="entry name" value="TRANSPORTER SCO4007-RELATED"/>
    <property type="match status" value="1"/>
</dbReference>
<dbReference type="CDD" id="cd17324">
    <property type="entry name" value="MFS_NepI_like"/>
    <property type="match status" value="1"/>
</dbReference>
<feature type="transmembrane region" description="Helical" evidence="6">
    <location>
        <begin position="89"/>
        <end position="106"/>
    </location>
</feature>
<sequence>MNHKDTETIFSKSATESVITPYMKVLLAIACGLAVANIYYAHPLLDSIAYDFHIHPSTIGIVITVTQIFYAIGLIFLVPLGDIVNPRRLILSQMLIMCGALVVIGFSPSKIIFFLGIAIIGVLATITQTIVAYASTLSSPSERGSIVGFVTSGIVIGILLARTIAGIVADLEGWRAVYFTSAVLMFLIVILFSQKLPNTTFKQSPLSYPKLLRTVLLLFAEERILLIRGILALFIFATFSTLWTSLVLPLSAPPHSLSHTIIGAFGIAGVAGAIAAAKAGQFADRGLGQRTTGIALLLLVSSWALIDLINYSLLALVIGIILLDLAVQAVHVTNQSFILAVRPEARSRLTAAYMTFYSIGSATGSITSTNIYDKFGWNGVCLLGASFSVIALIFWMITRKSTD</sequence>
<feature type="transmembrane region" description="Helical" evidence="6">
    <location>
        <begin position="214"/>
        <end position="237"/>
    </location>
</feature>
<organism evidence="8 9">
    <name type="scientific">Shimazuella alba</name>
    <dbReference type="NCBI Taxonomy" id="2690964"/>
    <lineage>
        <taxon>Bacteria</taxon>
        <taxon>Bacillati</taxon>
        <taxon>Bacillota</taxon>
        <taxon>Bacilli</taxon>
        <taxon>Bacillales</taxon>
        <taxon>Thermoactinomycetaceae</taxon>
        <taxon>Shimazuella</taxon>
    </lineage>
</organism>
<dbReference type="RefSeq" id="WP_160802202.1">
    <property type="nucleotide sequence ID" value="NZ_WUUL01000009.1"/>
</dbReference>
<evidence type="ECO:0000256" key="2">
    <source>
        <dbReference type="ARBA" id="ARBA00022448"/>
    </source>
</evidence>
<gene>
    <name evidence="8" type="ORF">GSM42_13660</name>
</gene>
<keyword evidence="4 6" id="KW-1133">Transmembrane helix</keyword>
<protein>
    <submittedName>
        <fullName evidence="8">MFS transporter</fullName>
    </submittedName>
</protein>
<dbReference type="InterPro" id="IPR036259">
    <property type="entry name" value="MFS_trans_sf"/>
</dbReference>
<dbReference type="InterPro" id="IPR011701">
    <property type="entry name" value="MFS"/>
</dbReference>
<evidence type="ECO:0000259" key="7">
    <source>
        <dbReference type="PROSITE" id="PS50850"/>
    </source>
</evidence>
<evidence type="ECO:0000256" key="1">
    <source>
        <dbReference type="ARBA" id="ARBA00004651"/>
    </source>
</evidence>
<dbReference type="InterPro" id="IPR020846">
    <property type="entry name" value="MFS_dom"/>
</dbReference>
<proteinExistence type="predicted"/>
<feature type="transmembrane region" description="Helical" evidence="6">
    <location>
        <begin position="112"/>
        <end position="134"/>
    </location>
</feature>
<dbReference type="AlphaFoldDB" id="A0A6I4W379"/>
<dbReference type="EMBL" id="WUUL01000009">
    <property type="protein sequence ID" value="MXQ54742.1"/>
    <property type="molecule type" value="Genomic_DNA"/>
</dbReference>
<feature type="domain" description="Major facilitator superfamily (MFS) profile" evidence="7">
    <location>
        <begin position="23"/>
        <end position="403"/>
    </location>
</feature>
<dbReference type="PANTHER" id="PTHR42910:SF1">
    <property type="entry name" value="MAJOR FACILITATOR SUPERFAMILY (MFS) PROFILE DOMAIN-CONTAINING PROTEIN"/>
    <property type="match status" value="1"/>
</dbReference>
<keyword evidence="2" id="KW-0813">Transport</keyword>
<dbReference type="GO" id="GO:0005886">
    <property type="term" value="C:plasma membrane"/>
    <property type="evidence" value="ECO:0007669"/>
    <property type="project" value="UniProtKB-SubCell"/>
</dbReference>
<dbReference type="Gene3D" id="1.20.1250.20">
    <property type="entry name" value="MFS general substrate transporter like domains"/>
    <property type="match status" value="1"/>
</dbReference>
<dbReference type="Proteomes" id="UP000430692">
    <property type="component" value="Unassembled WGS sequence"/>
</dbReference>
<feature type="transmembrane region" description="Helical" evidence="6">
    <location>
        <begin position="21"/>
        <end position="42"/>
    </location>
</feature>
<dbReference type="PROSITE" id="PS50850">
    <property type="entry name" value="MFS"/>
    <property type="match status" value="1"/>
</dbReference>
<comment type="subcellular location">
    <subcellularLocation>
        <location evidence="1">Cell membrane</location>
        <topology evidence="1">Multi-pass membrane protein</topology>
    </subcellularLocation>
</comment>
<feature type="transmembrane region" description="Helical" evidence="6">
    <location>
        <begin position="54"/>
        <end position="77"/>
    </location>
</feature>
<name>A0A6I4W379_9BACL</name>
<evidence type="ECO:0000256" key="5">
    <source>
        <dbReference type="ARBA" id="ARBA00023136"/>
    </source>
</evidence>
<dbReference type="GO" id="GO:0022857">
    <property type="term" value="F:transmembrane transporter activity"/>
    <property type="evidence" value="ECO:0007669"/>
    <property type="project" value="InterPro"/>
</dbReference>
<evidence type="ECO:0000256" key="4">
    <source>
        <dbReference type="ARBA" id="ARBA00022989"/>
    </source>
</evidence>
<dbReference type="SUPFAM" id="SSF103473">
    <property type="entry name" value="MFS general substrate transporter"/>
    <property type="match status" value="1"/>
</dbReference>
<feature type="transmembrane region" description="Helical" evidence="6">
    <location>
        <begin position="146"/>
        <end position="169"/>
    </location>
</feature>
<feature type="transmembrane region" description="Helical" evidence="6">
    <location>
        <begin position="257"/>
        <end position="275"/>
    </location>
</feature>
<evidence type="ECO:0000256" key="3">
    <source>
        <dbReference type="ARBA" id="ARBA00022692"/>
    </source>
</evidence>
<keyword evidence="3 6" id="KW-0812">Transmembrane</keyword>
<evidence type="ECO:0000256" key="6">
    <source>
        <dbReference type="SAM" id="Phobius"/>
    </source>
</evidence>
<reference evidence="8 9" key="1">
    <citation type="submission" date="2019-12" db="EMBL/GenBank/DDBJ databases">
        <title>Whole-genome analyses of novel actinobacteria.</title>
        <authorList>
            <person name="Sahin N."/>
            <person name="Saygin H."/>
        </authorList>
    </citation>
    <scope>NUCLEOTIDE SEQUENCE [LARGE SCALE GENOMIC DNA]</scope>
    <source>
        <strain evidence="8 9">KC615</strain>
    </source>
</reference>
<comment type="caution">
    <text evidence="8">The sequence shown here is derived from an EMBL/GenBank/DDBJ whole genome shotgun (WGS) entry which is preliminary data.</text>
</comment>